<gene>
    <name evidence="1" type="ORF">SAMN05216216_10452</name>
</gene>
<name>A0A1G9CG12_9BACL</name>
<keyword evidence="2" id="KW-1185">Reference proteome</keyword>
<accession>A0A1G9CG12</accession>
<organism evidence="1 2">
    <name type="scientific">Lacicoccus qingdaonensis</name>
    <dbReference type="NCBI Taxonomy" id="576118"/>
    <lineage>
        <taxon>Bacteria</taxon>
        <taxon>Bacillati</taxon>
        <taxon>Bacillota</taxon>
        <taxon>Bacilli</taxon>
        <taxon>Bacillales</taxon>
        <taxon>Salinicoccaceae</taxon>
        <taxon>Lacicoccus</taxon>
    </lineage>
</organism>
<sequence>MMLHETWQNNNLKTVRVKHTDAQKYKVNDMLTEGKTYTVVNETEEYIFVKDNSGKVGGYYKTYFEDVTG</sequence>
<dbReference type="InterPro" id="IPR045447">
    <property type="entry name" value="DUF6501"/>
</dbReference>
<reference evidence="2" key="1">
    <citation type="submission" date="2016-10" db="EMBL/GenBank/DDBJ databases">
        <authorList>
            <person name="Varghese N."/>
            <person name="Submissions S."/>
        </authorList>
    </citation>
    <scope>NUCLEOTIDE SEQUENCE [LARGE SCALE GENOMIC DNA]</scope>
    <source>
        <strain evidence="2">CGMCC 1.8895</strain>
    </source>
</reference>
<protein>
    <submittedName>
        <fullName evidence="1">Uncharacterized protein</fullName>
    </submittedName>
</protein>
<dbReference type="Pfam" id="PF20111">
    <property type="entry name" value="DUF6501"/>
    <property type="match status" value="1"/>
</dbReference>
<dbReference type="STRING" id="576118.SAMN05216216_10452"/>
<dbReference type="Proteomes" id="UP000199008">
    <property type="component" value="Unassembled WGS sequence"/>
</dbReference>
<dbReference type="AlphaFoldDB" id="A0A1G9CG12"/>
<proteinExistence type="predicted"/>
<evidence type="ECO:0000313" key="2">
    <source>
        <dbReference type="Proteomes" id="UP000199008"/>
    </source>
</evidence>
<dbReference type="EMBL" id="FNFY01000004">
    <property type="protein sequence ID" value="SDK50516.1"/>
    <property type="molecule type" value="Genomic_DNA"/>
</dbReference>
<evidence type="ECO:0000313" key="1">
    <source>
        <dbReference type="EMBL" id="SDK50516.1"/>
    </source>
</evidence>